<proteinExistence type="inferred from homology"/>
<dbReference type="PANTHER" id="PTHR48107">
    <property type="entry name" value="NADPH-DEPENDENT ALDEHYDE REDUCTASE-LIKE PROTEIN, CHLOROPLASTIC-RELATED"/>
    <property type="match status" value="1"/>
</dbReference>
<dbReference type="PRINTS" id="PR00081">
    <property type="entry name" value="GDHRDH"/>
</dbReference>
<feature type="compositionally biased region" description="Basic and acidic residues" evidence="3">
    <location>
        <begin position="1"/>
        <end position="31"/>
    </location>
</feature>
<dbReference type="FunFam" id="3.40.50.720:FF:000084">
    <property type="entry name" value="Short-chain dehydrogenase reductase"/>
    <property type="match status" value="1"/>
</dbReference>
<evidence type="ECO:0000256" key="1">
    <source>
        <dbReference type="ARBA" id="ARBA00006484"/>
    </source>
</evidence>
<dbReference type="Gene3D" id="3.40.50.720">
    <property type="entry name" value="NAD(P)-binding Rossmann-like Domain"/>
    <property type="match status" value="1"/>
</dbReference>
<evidence type="ECO:0000256" key="3">
    <source>
        <dbReference type="SAM" id="MobiDB-lite"/>
    </source>
</evidence>
<dbReference type="NCBIfam" id="NF005214">
    <property type="entry name" value="PRK06701.1"/>
    <property type="match status" value="1"/>
</dbReference>
<feature type="region of interest" description="Disordered" evidence="3">
    <location>
        <begin position="1"/>
        <end position="66"/>
    </location>
</feature>
<dbReference type="Pfam" id="PF13561">
    <property type="entry name" value="adh_short_C2"/>
    <property type="match status" value="1"/>
</dbReference>
<feature type="domain" description="Ketoreductase" evidence="4">
    <location>
        <begin position="85"/>
        <end position="270"/>
    </location>
</feature>
<dbReference type="InterPro" id="IPR002347">
    <property type="entry name" value="SDR_fam"/>
</dbReference>
<evidence type="ECO:0000313" key="5">
    <source>
        <dbReference type="EMBL" id="SSC65409.1"/>
    </source>
</evidence>
<dbReference type="PANTHER" id="PTHR48107:SF16">
    <property type="entry name" value="NADPH-DEPENDENT ALDEHYDE REDUCTASE 1, CHLOROPLASTIC"/>
    <property type="match status" value="1"/>
</dbReference>
<dbReference type="InterPro" id="IPR020904">
    <property type="entry name" value="Sc_DH/Rdtase_CS"/>
</dbReference>
<dbReference type="SUPFAM" id="SSF51735">
    <property type="entry name" value="NAD(P)-binding Rossmann-fold domains"/>
    <property type="match status" value="1"/>
</dbReference>
<keyword evidence="2" id="KW-0560">Oxidoreductase</keyword>
<evidence type="ECO:0000256" key="2">
    <source>
        <dbReference type="ARBA" id="ARBA00023002"/>
    </source>
</evidence>
<gene>
    <name evidence="5" type="ORF">RHIZ70_1117</name>
</gene>
<dbReference type="GO" id="GO:0016614">
    <property type="term" value="F:oxidoreductase activity, acting on CH-OH group of donors"/>
    <property type="evidence" value="ECO:0007669"/>
    <property type="project" value="UniProtKB-ARBA"/>
</dbReference>
<evidence type="ECO:0000313" key="6">
    <source>
        <dbReference type="Proteomes" id="UP000254764"/>
    </source>
</evidence>
<accession>A0A376AC25</accession>
<dbReference type="Proteomes" id="UP000254764">
    <property type="component" value="Unassembled WGS sequence"/>
</dbReference>
<dbReference type="InterPro" id="IPR057326">
    <property type="entry name" value="KR_dom"/>
</dbReference>
<dbReference type="InterPro" id="IPR036291">
    <property type="entry name" value="NAD(P)-bd_dom_sf"/>
</dbReference>
<dbReference type="OrthoDB" id="9809287at2"/>
<evidence type="ECO:0000259" key="4">
    <source>
        <dbReference type="SMART" id="SM00822"/>
    </source>
</evidence>
<dbReference type="AlphaFoldDB" id="A0A376AC25"/>
<sequence>MDRTTHNSDRTAERQRDIQREVAADDAREASAKTGDGAVQAGARRYPEPPFPQKHKPKPGMEHGLDPAPMYDAPFYKGSDKLAGMVALITGGDSGIGRAVAVLFAREGADVAIAHLAEDRDADMTRKAVEAEGRRCLVSRGDVRDPDYCRQLVADVVQTFGKLDVLVNNAAFQVHSKRIEDLSDEHFDETLKTNLYGYFHVTKAAVPHLKNGSSIINTGSVVGIKGSDNLLDYSMTKGGIHAFTRSLAANLIKRGIRVNAVAPGPVWTPLNPPDREAEDVAKFGSQVPMKRPAQPEELAPAYVFLASPQCSSYISGEILPVIGGY</sequence>
<name>A0A376AC25_9HYPH</name>
<reference evidence="6" key="1">
    <citation type="submission" date="2018-07" db="EMBL/GenBank/DDBJ databases">
        <authorList>
            <person name="Peiro R."/>
            <person name="Begona"/>
            <person name="Cbmso G."/>
            <person name="Lopez M."/>
            <person name="Gonzalez S."/>
        </authorList>
    </citation>
    <scope>NUCLEOTIDE SEQUENCE [LARGE SCALE GENOMIC DNA]</scope>
</reference>
<dbReference type="PROSITE" id="PS00061">
    <property type="entry name" value="ADH_SHORT"/>
    <property type="match status" value="1"/>
</dbReference>
<dbReference type="SMART" id="SM00822">
    <property type="entry name" value="PKS_KR"/>
    <property type="match status" value="1"/>
</dbReference>
<keyword evidence="6" id="KW-1185">Reference proteome</keyword>
<dbReference type="PRINTS" id="PR00080">
    <property type="entry name" value="SDRFAMILY"/>
</dbReference>
<comment type="similarity">
    <text evidence="1">Belongs to the short-chain dehydrogenases/reductases (SDR) family.</text>
</comment>
<dbReference type="RefSeq" id="WP_115668478.1">
    <property type="nucleotide sequence ID" value="NZ_UEYP01000001.1"/>
</dbReference>
<protein>
    <recommendedName>
        <fullName evidence="4">Ketoreductase domain-containing protein</fullName>
    </recommendedName>
</protein>
<dbReference type="EMBL" id="UEYP01000001">
    <property type="protein sequence ID" value="SSC65409.1"/>
    <property type="molecule type" value="Genomic_DNA"/>
</dbReference>
<organism evidence="5 6">
    <name type="scientific">Ciceribacter selenitireducens ATCC BAA-1503</name>
    <dbReference type="NCBI Taxonomy" id="1336235"/>
    <lineage>
        <taxon>Bacteria</taxon>
        <taxon>Pseudomonadati</taxon>
        <taxon>Pseudomonadota</taxon>
        <taxon>Alphaproteobacteria</taxon>
        <taxon>Hyphomicrobiales</taxon>
        <taxon>Rhizobiaceae</taxon>
        <taxon>Ciceribacter</taxon>
    </lineage>
</organism>